<dbReference type="Pfam" id="PF04883">
    <property type="entry name" value="HK97-gp10_like"/>
    <property type="match status" value="1"/>
</dbReference>
<evidence type="ECO:0000313" key="2">
    <source>
        <dbReference type="Proteomes" id="UP000662736"/>
    </source>
</evidence>
<sequence>MSSFIAQIQQQIEQIEQRKNLVIRKVALDAFAKVQAKSPVDTGALRRSWTVSVSALPTNFNGSNEHIGKAKFGDVIYIATNLPYAPALEYGLYPNPPKNPSGKTKNGYSIQAPQGMVRITVKELKAYLARNPTLGLW</sequence>
<name>A0A145QLJ7_GLAPU</name>
<organism evidence="1 2">
    <name type="scientific">Glaesserella parasuis</name>
    <name type="common">Haemophilus parasuis</name>
    <dbReference type="NCBI Taxonomy" id="738"/>
    <lineage>
        <taxon>Bacteria</taxon>
        <taxon>Pseudomonadati</taxon>
        <taxon>Pseudomonadota</taxon>
        <taxon>Gammaproteobacteria</taxon>
        <taxon>Pasteurellales</taxon>
        <taxon>Pasteurellaceae</taxon>
        <taxon>Glaesserella</taxon>
    </lineage>
</organism>
<dbReference type="EMBL" id="CP071491">
    <property type="protein sequence ID" value="QSX16374.1"/>
    <property type="molecule type" value="Genomic_DNA"/>
</dbReference>
<dbReference type="RefSeq" id="WP_021109525.1">
    <property type="nucleotide sequence ID" value="NZ_CBCRUP010000060.1"/>
</dbReference>
<reference evidence="1" key="1">
    <citation type="submission" date="2021-03" db="EMBL/GenBank/DDBJ databases">
        <title>Characterization of a novel Integrative Conjugative Element in Glaesserella parasuis.</title>
        <authorList>
            <person name="Hu G."/>
            <person name="Sun H."/>
        </authorList>
    </citation>
    <scope>NUCLEOTIDE SEQUENCE</scope>
    <source>
        <strain evidence="1">GHP1807</strain>
    </source>
</reference>
<dbReference type="Proteomes" id="UP000662736">
    <property type="component" value="Chromosome"/>
</dbReference>
<proteinExistence type="predicted"/>
<dbReference type="InterPro" id="IPR010064">
    <property type="entry name" value="HK97-gp10_tail"/>
</dbReference>
<dbReference type="AlphaFoldDB" id="A0A145QLJ7"/>
<evidence type="ECO:0000313" key="1">
    <source>
        <dbReference type="EMBL" id="QSX16374.1"/>
    </source>
</evidence>
<gene>
    <name evidence="1" type="ORF">J1G54_08345</name>
</gene>
<protein>
    <submittedName>
        <fullName evidence="1">HK97 gp10 family phage protein</fullName>
    </submittedName>
</protein>
<accession>A0A145QLJ7</accession>